<reference evidence="3 4" key="1">
    <citation type="submission" date="2018-09" db="EMBL/GenBank/DDBJ databases">
        <title>Sphingomonas peninsula sp. nov., isolated from fildes peninsula, Antarctic soil.</title>
        <authorList>
            <person name="Yingchao G."/>
        </authorList>
    </citation>
    <scope>NUCLEOTIDE SEQUENCE [LARGE SCALE GENOMIC DNA]</scope>
    <source>
        <strain evidence="3 4">YZ-8</strain>
        <plasmid evidence="3 4">unnamed1</plasmid>
    </source>
</reference>
<evidence type="ECO:0000313" key="3">
    <source>
        <dbReference type="EMBL" id="AYJ85120.1"/>
    </source>
</evidence>
<evidence type="ECO:0000256" key="1">
    <source>
        <dbReference type="ARBA" id="ARBA00023239"/>
    </source>
</evidence>
<dbReference type="GO" id="GO:0005737">
    <property type="term" value="C:cytoplasm"/>
    <property type="evidence" value="ECO:0007669"/>
    <property type="project" value="TreeGrafter"/>
</dbReference>
<evidence type="ECO:0000259" key="2">
    <source>
        <dbReference type="Pfam" id="PF04909"/>
    </source>
</evidence>
<accession>A0A494T888</accession>
<dbReference type="Proteomes" id="UP000276254">
    <property type="component" value="Plasmid unnamed1"/>
</dbReference>
<proteinExistence type="predicted"/>
<keyword evidence="4" id="KW-1185">Reference proteome</keyword>
<dbReference type="RefSeq" id="WP_121151393.1">
    <property type="nucleotide sequence ID" value="NZ_CP032828.1"/>
</dbReference>
<dbReference type="InterPro" id="IPR032465">
    <property type="entry name" value="ACMSD"/>
</dbReference>
<keyword evidence="3" id="KW-0378">Hydrolase</keyword>
<dbReference type="GO" id="GO:0019748">
    <property type="term" value="P:secondary metabolic process"/>
    <property type="evidence" value="ECO:0007669"/>
    <property type="project" value="TreeGrafter"/>
</dbReference>
<gene>
    <name evidence="3" type="ORF">D3Y57_03540</name>
</gene>
<protein>
    <submittedName>
        <fullName evidence="3">Amidohydrolase</fullName>
    </submittedName>
</protein>
<dbReference type="GO" id="GO:0016831">
    <property type="term" value="F:carboxy-lyase activity"/>
    <property type="evidence" value="ECO:0007669"/>
    <property type="project" value="InterPro"/>
</dbReference>
<organism evidence="3 4">
    <name type="scientific">Sphingomonas paeninsulae</name>
    <dbReference type="NCBI Taxonomy" id="2319844"/>
    <lineage>
        <taxon>Bacteria</taxon>
        <taxon>Pseudomonadati</taxon>
        <taxon>Pseudomonadota</taxon>
        <taxon>Alphaproteobacteria</taxon>
        <taxon>Sphingomonadales</taxon>
        <taxon>Sphingomonadaceae</taxon>
        <taxon>Sphingomonas</taxon>
    </lineage>
</organism>
<keyword evidence="1" id="KW-0456">Lyase</keyword>
<dbReference type="OrthoDB" id="9799024at2"/>
<evidence type="ECO:0000313" key="4">
    <source>
        <dbReference type="Proteomes" id="UP000276254"/>
    </source>
</evidence>
<feature type="domain" description="Amidohydrolase-related" evidence="2">
    <location>
        <begin position="79"/>
        <end position="374"/>
    </location>
</feature>
<dbReference type="AlphaFoldDB" id="A0A494T888"/>
<geneLocation type="plasmid" evidence="3">
    <name>unnamed1</name>
</geneLocation>
<dbReference type="KEGG" id="spha:D3Y57_03540"/>
<dbReference type="InterPro" id="IPR006680">
    <property type="entry name" value="Amidohydro-rel"/>
</dbReference>
<dbReference type="PANTHER" id="PTHR21240:SF28">
    <property type="entry name" value="ISO-OROTATE DECARBOXYLASE (EUROFUNG)"/>
    <property type="match status" value="1"/>
</dbReference>
<dbReference type="SUPFAM" id="SSF51556">
    <property type="entry name" value="Metallo-dependent hydrolases"/>
    <property type="match status" value="1"/>
</dbReference>
<dbReference type="PANTHER" id="PTHR21240">
    <property type="entry name" value="2-AMINO-3-CARBOXYLMUCONATE-6-SEMIALDEHYDE DECARBOXYLASE"/>
    <property type="match status" value="1"/>
</dbReference>
<dbReference type="EMBL" id="CP032828">
    <property type="protein sequence ID" value="AYJ85120.1"/>
    <property type="molecule type" value="Genomic_DNA"/>
</dbReference>
<dbReference type="InterPro" id="IPR032466">
    <property type="entry name" value="Metal_Hydrolase"/>
</dbReference>
<dbReference type="Gene3D" id="3.20.20.140">
    <property type="entry name" value="Metal-dependent hydrolases"/>
    <property type="match status" value="1"/>
</dbReference>
<dbReference type="Pfam" id="PF04909">
    <property type="entry name" value="Amidohydro_2"/>
    <property type="match status" value="1"/>
</dbReference>
<sequence>MKMEDLIIASVDDHIVEPPTMFDQHLSAQHKAIKPRVLKDKDGADFWLFEGRRAGNIGLNAVVGRMREEYGCEPISFDQMRKGSWDIHARIEDMNANGILSSLNFPSVVRFDGELFHHFNDMGNALILLRAYNDWHIDEWCGSYPGRNIPNAIIPYWDIDATVAEIKRVVAKGCHAISFSDNPSLRGQPSIHDAHWDPLWKVCAENNVIINIHIGSGAAAPHASMDSPIDAWIVTMPISIVNSAADWLYLKALQKYPTLKIALSEGGIGWIPYFIERADFTYRHHKAWTYTDFGKKMPSEVFREHFLTCFIEDDFGLRNLDAIGEDNVAYECDYPHSDTVWPDSASMLLESVKHLSREQIDKVTHGNALRIYNFDAFGMMGGRENCTAAALRKLAGHVSTEAVSYGGPAPLAPGETRRVVTSGDITKMFDHVRNADGRIEVEDLVEPAE</sequence>
<keyword evidence="3" id="KW-0614">Plasmid</keyword>
<dbReference type="GO" id="GO:0016787">
    <property type="term" value="F:hydrolase activity"/>
    <property type="evidence" value="ECO:0007669"/>
    <property type="project" value="UniProtKB-KW"/>
</dbReference>
<name>A0A494T888_SPHPE</name>